<gene>
    <name evidence="3" type="ORF">ACFQ27_15505</name>
</gene>
<dbReference type="SUPFAM" id="SSF56935">
    <property type="entry name" value="Porins"/>
    <property type="match status" value="1"/>
</dbReference>
<keyword evidence="2" id="KW-0732">Signal</keyword>
<name>A0ABW3T484_9CAUL</name>
<feature type="signal peptide" evidence="2">
    <location>
        <begin position="1"/>
        <end position="26"/>
    </location>
</feature>
<accession>A0ABW3T484</accession>
<reference evidence="4" key="1">
    <citation type="journal article" date="2019" name="Int. J. Syst. Evol. Microbiol.">
        <title>The Global Catalogue of Microorganisms (GCM) 10K type strain sequencing project: providing services to taxonomists for standard genome sequencing and annotation.</title>
        <authorList>
            <consortium name="The Broad Institute Genomics Platform"/>
            <consortium name="The Broad Institute Genome Sequencing Center for Infectious Disease"/>
            <person name="Wu L."/>
            <person name="Ma J."/>
        </authorList>
    </citation>
    <scope>NUCLEOTIDE SEQUENCE [LARGE SCALE GENOMIC DNA]</scope>
    <source>
        <strain evidence="4">CCUG 55074</strain>
    </source>
</reference>
<dbReference type="EMBL" id="JBHTLQ010000040">
    <property type="protein sequence ID" value="MFD1191994.1"/>
    <property type="molecule type" value="Genomic_DNA"/>
</dbReference>
<keyword evidence="4" id="KW-1185">Reference proteome</keyword>
<dbReference type="PROSITE" id="PS51318">
    <property type="entry name" value="TAT"/>
    <property type="match status" value="1"/>
</dbReference>
<dbReference type="RefSeq" id="WP_377354221.1">
    <property type="nucleotide sequence ID" value="NZ_JBHTLQ010000040.1"/>
</dbReference>
<dbReference type="InterPro" id="IPR018759">
    <property type="entry name" value="BBP2_2"/>
</dbReference>
<feature type="region of interest" description="Disordered" evidence="1">
    <location>
        <begin position="157"/>
        <end position="178"/>
    </location>
</feature>
<feature type="chain" id="PRO_5045851080" evidence="2">
    <location>
        <begin position="27"/>
        <end position="439"/>
    </location>
</feature>
<dbReference type="Proteomes" id="UP001597216">
    <property type="component" value="Unassembled WGS sequence"/>
</dbReference>
<evidence type="ECO:0000256" key="1">
    <source>
        <dbReference type="SAM" id="MobiDB-lite"/>
    </source>
</evidence>
<protein>
    <submittedName>
        <fullName evidence="3">Outer membrane beta-barrel protein</fullName>
    </submittedName>
</protein>
<organism evidence="3 4">
    <name type="scientific">Phenylobacterium conjunctum</name>
    <dbReference type="NCBI Taxonomy" id="1298959"/>
    <lineage>
        <taxon>Bacteria</taxon>
        <taxon>Pseudomonadati</taxon>
        <taxon>Pseudomonadota</taxon>
        <taxon>Alphaproteobacteria</taxon>
        <taxon>Caulobacterales</taxon>
        <taxon>Caulobacteraceae</taxon>
        <taxon>Phenylobacterium</taxon>
    </lineage>
</organism>
<evidence type="ECO:0000313" key="4">
    <source>
        <dbReference type="Proteomes" id="UP001597216"/>
    </source>
</evidence>
<dbReference type="Pfam" id="PF10082">
    <property type="entry name" value="BBP2_2"/>
    <property type="match status" value="1"/>
</dbReference>
<proteinExistence type="predicted"/>
<dbReference type="InterPro" id="IPR006311">
    <property type="entry name" value="TAT_signal"/>
</dbReference>
<comment type="caution">
    <text evidence="3">The sequence shown here is derived from an EMBL/GenBank/DDBJ whole genome shotgun (WGS) entry which is preliminary data.</text>
</comment>
<evidence type="ECO:0000313" key="3">
    <source>
        <dbReference type="EMBL" id="MFD1191994.1"/>
    </source>
</evidence>
<evidence type="ECO:0000256" key="2">
    <source>
        <dbReference type="SAM" id="SignalP"/>
    </source>
</evidence>
<sequence length="439" mass="47799">MSTERNFLMATAAIALVTGAASAAHAQGSAIDLGGESGTAARNFQRDRNIAVLQRPRPDYDAAGVRMGSFLAYPRLMVGVESNDNIFAQKTKTISDTVWHVQPELSLASDWNRHSLLVYARGDLTRYSKNDSENTDDFGLGARGRIDVSRDTNLTGGASFDRLTEPRTSPNAPANAKEPTSFDLTKAYVGATHEFNRLKLAGNFNVAKYNYEDTATAASGQIDQDYRDRTVSALTGRADYAVSPDTALFVEVTGNRRDYRQDRPVVALTRDSDGVNAYVGANFELGAVARGEVGVGYMKQNYKDAKVKDVDGFGARAKVEWFPTQITTVTLSGSRAIEDSASNKIASYVANRADLSVDHELLRNVILSANVGTGKDEYQGSTRKDKVVNAGLRGTYLINRRVGLTGAYFYEKRDTEGLIADRGAEYEVNKVSASLTLQF</sequence>